<dbReference type="SUPFAM" id="SSF88659">
    <property type="entry name" value="Sigma3 and sigma4 domains of RNA polymerase sigma factors"/>
    <property type="match status" value="1"/>
</dbReference>
<dbReference type="Gene3D" id="1.10.1740.10">
    <property type="match status" value="1"/>
</dbReference>
<evidence type="ECO:0000259" key="7">
    <source>
        <dbReference type="Pfam" id="PF04542"/>
    </source>
</evidence>
<dbReference type="PANTHER" id="PTHR43133">
    <property type="entry name" value="RNA POLYMERASE ECF-TYPE SIGMA FACTO"/>
    <property type="match status" value="1"/>
</dbReference>
<accession>A0A7W5A8C9</accession>
<dbReference type="GO" id="GO:0016987">
    <property type="term" value="F:sigma factor activity"/>
    <property type="evidence" value="ECO:0007669"/>
    <property type="project" value="UniProtKB-KW"/>
</dbReference>
<organism evidence="9 10">
    <name type="scientific">Nocardioides albus</name>
    <dbReference type="NCBI Taxonomy" id="1841"/>
    <lineage>
        <taxon>Bacteria</taxon>
        <taxon>Bacillati</taxon>
        <taxon>Actinomycetota</taxon>
        <taxon>Actinomycetes</taxon>
        <taxon>Propionibacteriales</taxon>
        <taxon>Nocardioidaceae</taxon>
        <taxon>Nocardioides</taxon>
    </lineage>
</organism>
<dbReference type="Pfam" id="PF13490">
    <property type="entry name" value="zf-HC2"/>
    <property type="match status" value="1"/>
</dbReference>
<evidence type="ECO:0000256" key="4">
    <source>
        <dbReference type="ARBA" id="ARBA00023125"/>
    </source>
</evidence>
<dbReference type="EMBL" id="JACHXG010000011">
    <property type="protein sequence ID" value="MBB3091473.1"/>
    <property type="molecule type" value="Genomic_DNA"/>
</dbReference>
<dbReference type="InterPro" id="IPR007627">
    <property type="entry name" value="RNA_pol_sigma70_r2"/>
</dbReference>
<dbReference type="InterPro" id="IPR041916">
    <property type="entry name" value="Anti_sigma_zinc_sf"/>
</dbReference>
<dbReference type="PANTHER" id="PTHR43133:SF8">
    <property type="entry name" value="RNA POLYMERASE SIGMA FACTOR HI_1459-RELATED"/>
    <property type="match status" value="1"/>
</dbReference>
<dbReference type="Pfam" id="PF04542">
    <property type="entry name" value="Sigma70_r2"/>
    <property type="match status" value="1"/>
</dbReference>
<feature type="domain" description="RNA polymerase sigma-70 region 2" evidence="7">
    <location>
        <begin position="3"/>
        <end position="59"/>
    </location>
</feature>
<dbReference type="InterPro" id="IPR036388">
    <property type="entry name" value="WH-like_DNA-bd_sf"/>
</dbReference>
<evidence type="ECO:0000313" key="10">
    <source>
        <dbReference type="Proteomes" id="UP000577707"/>
    </source>
</evidence>
<reference evidence="9 10" key="1">
    <citation type="submission" date="2020-08" db="EMBL/GenBank/DDBJ databases">
        <title>Genomic Encyclopedia of Type Strains, Phase III (KMG-III): the genomes of soil and plant-associated and newly described type strains.</title>
        <authorList>
            <person name="Whitman W."/>
        </authorList>
    </citation>
    <scope>NUCLEOTIDE SEQUENCE [LARGE SCALE GENOMIC DNA]</scope>
    <source>
        <strain evidence="9 10">CECT 3302</strain>
    </source>
</reference>
<sequence length="491" mass="50414">MRAARQISHRYDPEDLVQEAFTRVLSAIRGGKGPRDAFRPYLYASIRAVSMNWARDRAKEHTIEDLSSEVDVDAMFEDVLLEQTVTGQAFKSLRPEWRTILWYTAVEGMSAREAGPLLGLSANAAAALAYRAREGLRIGWLQAHVSSEDVDPACAWNVDRIGAYQRGGLRRKDAAIFEEHLSTCVKCTVLVRETSDLDTSLKGVLLPIILGSGIVSLDVAKGGLLAGFFVGSGTASGGASGGAASGGSAAGAAVGGTAAGGFVGGTIASVATVMLVAAAAVTIGIGATGSRTPAPGAEQSVPVADAEAWPRPESHGATTEPDHSGSAADPAPTDLPVVPSAPISDGNQSQPGTAPTQDPRNEESASPAEPGAPVETPASRPALTTPEPTASAPVEPTPTGKPLSSSPQPETTGPEPTKPTKPTEPEHPGPGTRPGSGITIVVPGGAAITLSLSDKGRGRGHKYGHQNDHKDGHQGGPKQKQQAGDPNHGDQ</sequence>
<dbReference type="Proteomes" id="UP000577707">
    <property type="component" value="Unassembled WGS sequence"/>
</dbReference>
<evidence type="ECO:0000256" key="6">
    <source>
        <dbReference type="SAM" id="MobiDB-lite"/>
    </source>
</evidence>
<evidence type="ECO:0000259" key="8">
    <source>
        <dbReference type="Pfam" id="PF13490"/>
    </source>
</evidence>
<comment type="caution">
    <text evidence="9">The sequence shown here is derived from an EMBL/GenBank/DDBJ whole genome shotgun (WGS) entry which is preliminary data.</text>
</comment>
<dbReference type="Gene3D" id="1.10.10.10">
    <property type="entry name" value="Winged helix-like DNA-binding domain superfamily/Winged helix DNA-binding domain"/>
    <property type="match status" value="1"/>
</dbReference>
<protein>
    <submittedName>
        <fullName evidence="9">RNA polymerase sigma factor (Sigma-70 family)</fullName>
    </submittedName>
</protein>
<evidence type="ECO:0000313" key="9">
    <source>
        <dbReference type="EMBL" id="MBB3091473.1"/>
    </source>
</evidence>
<feature type="domain" description="Putative zinc-finger" evidence="8">
    <location>
        <begin position="158"/>
        <end position="187"/>
    </location>
</feature>
<dbReference type="NCBIfam" id="TIGR02937">
    <property type="entry name" value="sigma70-ECF"/>
    <property type="match status" value="1"/>
</dbReference>
<keyword evidence="10" id="KW-1185">Reference proteome</keyword>
<dbReference type="AlphaFoldDB" id="A0A7W5A8C9"/>
<dbReference type="InterPro" id="IPR014284">
    <property type="entry name" value="RNA_pol_sigma-70_dom"/>
</dbReference>
<feature type="compositionally biased region" description="Polar residues" evidence="6">
    <location>
        <begin position="345"/>
        <end position="358"/>
    </location>
</feature>
<dbReference type="InterPro" id="IPR013325">
    <property type="entry name" value="RNA_pol_sigma_r2"/>
</dbReference>
<keyword evidence="2" id="KW-0805">Transcription regulation</keyword>
<dbReference type="GO" id="GO:0003677">
    <property type="term" value="F:DNA binding"/>
    <property type="evidence" value="ECO:0007669"/>
    <property type="project" value="UniProtKB-KW"/>
</dbReference>
<evidence type="ECO:0000256" key="5">
    <source>
        <dbReference type="ARBA" id="ARBA00023163"/>
    </source>
</evidence>
<keyword evidence="4" id="KW-0238">DNA-binding</keyword>
<dbReference type="SUPFAM" id="SSF88946">
    <property type="entry name" value="Sigma2 domain of RNA polymerase sigma factors"/>
    <property type="match status" value="1"/>
</dbReference>
<name>A0A7W5A8C9_9ACTN</name>
<dbReference type="InterPro" id="IPR027383">
    <property type="entry name" value="Znf_put"/>
</dbReference>
<dbReference type="Gene3D" id="1.10.10.1320">
    <property type="entry name" value="Anti-sigma factor, zinc-finger domain"/>
    <property type="match status" value="1"/>
</dbReference>
<feature type="region of interest" description="Disordered" evidence="6">
    <location>
        <begin position="307"/>
        <end position="491"/>
    </location>
</feature>
<dbReference type="InterPro" id="IPR013324">
    <property type="entry name" value="RNA_pol_sigma_r3/r4-like"/>
</dbReference>
<keyword evidence="5" id="KW-0804">Transcription</keyword>
<evidence type="ECO:0000256" key="1">
    <source>
        <dbReference type="ARBA" id="ARBA00010641"/>
    </source>
</evidence>
<dbReference type="InterPro" id="IPR039425">
    <property type="entry name" value="RNA_pol_sigma-70-like"/>
</dbReference>
<evidence type="ECO:0000256" key="2">
    <source>
        <dbReference type="ARBA" id="ARBA00023015"/>
    </source>
</evidence>
<proteinExistence type="inferred from homology"/>
<gene>
    <name evidence="9" type="ORF">FHS12_004443</name>
</gene>
<evidence type="ECO:0000256" key="3">
    <source>
        <dbReference type="ARBA" id="ARBA00023082"/>
    </source>
</evidence>
<comment type="similarity">
    <text evidence="1">Belongs to the sigma-70 factor family. ECF subfamily.</text>
</comment>
<keyword evidence="3" id="KW-0731">Sigma factor</keyword>
<dbReference type="GO" id="GO:0006352">
    <property type="term" value="P:DNA-templated transcription initiation"/>
    <property type="evidence" value="ECO:0007669"/>
    <property type="project" value="InterPro"/>
</dbReference>